<dbReference type="Proteomes" id="UP001163603">
    <property type="component" value="Chromosome 10"/>
</dbReference>
<dbReference type="EMBL" id="CM047745">
    <property type="protein sequence ID" value="KAJ0025809.1"/>
    <property type="molecule type" value="Genomic_DNA"/>
</dbReference>
<sequence length="79" mass="9261">MASKEGRHHHHHHDLMPLAPLISREMKSGKKEKPTVRYGHAARSRKREDYFLIKTECPRVLGNYLSIFSVFAFLVLFEL</sequence>
<evidence type="ECO:0000313" key="2">
    <source>
        <dbReference type="Proteomes" id="UP001163603"/>
    </source>
</evidence>
<comment type="caution">
    <text evidence="1">The sequence shown here is derived from an EMBL/GenBank/DDBJ whole genome shotgun (WGS) entry which is preliminary data.</text>
</comment>
<gene>
    <name evidence="1" type="ORF">Pint_07964</name>
</gene>
<protein>
    <submittedName>
        <fullName evidence="1">Uncharacterized protein</fullName>
    </submittedName>
</protein>
<name>A0ACC0XY57_9ROSI</name>
<evidence type="ECO:0000313" key="1">
    <source>
        <dbReference type="EMBL" id="KAJ0025809.1"/>
    </source>
</evidence>
<reference evidence="2" key="1">
    <citation type="journal article" date="2023" name="G3 (Bethesda)">
        <title>Genome assembly and association tests identify interacting loci associated with vigor, precocity, and sex in interspecific pistachio rootstocks.</title>
        <authorList>
            <person name="Palmer W."/>
            <person name="Jacygrad E."/>
            <person name="Sagayaradj S."/>
            <person name="Cavanaugh K."/>
            <person name="Han R."/>
            <person name="Bertier L."/>
            <person name="Beede B."/>
            <person name="Kafkas S."/>
            <person name="Golino D."/>
            <person name="Preece J."/>
            <person name="Michelmore R."/>
        </authorList>
    </citation>
    <scope>NUCLEOTIDE SEQUENCE [LARGE SCALE GENOMIC DNA]</scope>
</reference>
<proteinExistence type="predicted"/>
<accession>A0ACC0XY57</accession>
<organism evidence="1 2">
    <name type="scientific">Pistacia integerrima</name>
    <dbReference type="NCBI Taxonomy" id="434235"/>
    <lineage>
        <taxon>Eukaryota</taxon>
        <taxon>Viridiplantae</taxon>
        <taxon>Streptophyta</taxon>
        <taxon>Embryophyta</taxon>
        <taxon>Tracheophyta</taxon>
        <taxon>Spermatophyta</taxon>
        <taxon>Magnoliopsida</taxon>
        <taxon>eudicotyledons</taxon>
        <taxon>Gunneridae</taxon>
        <taxon>Pentapetalae</taxon>
        <taxon>rosids</taxon>
        <taxon>malvids</taxon>
        <taxon>Sapindales</taxon>
        <taxon>Anacardiaceae</taxon>
        <taxon>Pistacia</taxon>
    </lineage>
</organism>
<keyword evidence="2" id="KW-1185">Reference proteome</keyword>